<keyword evidence="10" id="KW-1185">Reference proteome</keyword>
<evidence type="ECO:0000256" key="5">
    <source>
        <dbReference type="ARBA" id="ARBA00022989"/>
    </source>
</evidence>
<comment type="subcellular location">
    <subcellularLocation>
        <location evidence="1">Membrane</location>
        <topology evidence="1">Multi-pass membrane protein</topology>
    </subcellularLocation>
</comment>
<evidence type="ECO:0000313" key="9">
    <source>
        <dbReference type="EMBL" id="RHW49461.1"/>
    </source>
</evidence>
<dbReference type="EMBL" id="QOCU01000008">
    <property type="protein sequence ID" value="RHW49461.1"/>
    <property type="molecule type" value="Genomic_DNA"/>
</dbReference>
<dbReference type="InterPro" id="IPR029044">
    <property type="entry name" value="Nucleotide-diphossugar_trans"/>
</dbReference>
<keyword evidence="3" id="KW-0808">Transferase</keyword>
<evidence type="ECO:0000256" key="1">
    <source>
        <dbReference type="ARBA" id="ARBA00004141"/>
    </source>
</evidence>
<evidence type="ECO:0000256" key="7">
    <source>
        <dbReference type="SAM" id="Phobius"/>
    </source>
</evidence>
<evidence type="ECO:0000256" key="4">
    <source>
        <dbReference type="ARBA" id="ARBA00022692"/>
    </source>
</evidence>
<feature type="transmembrane region" description="Helical" evidence="7">
    <location>
        <begin position="340"/>
        <end position="366"/>
    </location>
</feature>
<feature type="transmembrane region" description="Helical" evidence="7">
    <location>
        <begin position="416"/>
        <end position="438"/>
    </location>
</feature>
<keyword evidence="4 7" id="KW-0812">Transmembrane</keyword>
<comment type="caution">
    <text evidence="9">The sequence shown here is derived from an EMBL/GenBank/DDBJ whole genome shotgun (WGS) entry which is preliminary data.</text>
</comment>
<proteinExistence type="predicted"/>
<evidence type="ECO:0000313" key="10">
    <source>
        <dbReference type="Proteomes" id="UP000283380"/>
    </source>
</evidence>
<dbReference type="Gene3D" id="3.90.550.10">
    <property type="entry name" value="Spore Coat Polysaccharide Biosynthesis Protein SpsA, Chain A"/>
    <property type="match status" value="1"/>
</dbReference>
<sequence>MIYNSQYKYAYKNNKLFKVNSNINEHIFSQKLGMTKINIFIKIILSISFIAFILSMVWSIYLSFNPHIKQEKYTTKQRLFNTMLLIIPAMNECYALQKNMDALLSLHDQCKNNFNLKLIFIDDDSNDGTTELLQKYSSIINVIVIHRVKPHAQEGKGPALEDALKRISNIVIPQSTLIGIIDADSHLNSNYLIKVWHTFEYSNYDLVQTRVDIFNTDSNLTNMQNFELSIYNGLLQMIRTNWGSALASGNGQFVTMSMAQEIGWSTSLLEDCEFSLRGLLKGYFGTFINIDSVQQEGVKTIKKLIRQRIRWCQGGLQCLTKYSFKIIKSNKIPNMIKVDIILFLTMPYLSIIITPASIISFLILILYANTNFVLSLSILLALLCIEYTTNTLMVLKQLKASEGNIKLSFNQIIKNVFSFSLYRWILAIVPFCSIVRQLSGHNSWDKTSHS</sequence>
<keyword evidence="2" id="KW-0328">Glycosyltransferase</keyword>
<dbReference type="PANTHER" id="PTHR43867">
    <property type="entry name" value="CELLULOSE SYNTHASE CATALYTIC SUBUNIT A [UDP-FORMING]"/>
    <property type="match status" value="1"/>
</dbReference>
<evidence type="ECO:0000256" key="6">
    <source>
        <dbReference type="ARBA" id="ARBA00023136"/>
    </source>
</evidence>
<dbReference type="InterPro" id="IPR050321">
    <property type="entry name" value="Glycosyltr_2/OpgH_subfam"/>
</dbReference>
<feature type="transmembrane region" description="Helical" evidence="7">
    <location>
        <begin position="39"/>
        <end position="64"/>
    </location>
</feature>
<dbReference type="Proteomes" id="UP000283380">
    <property type="component" value="Unassembled WGS sequence"/>
</dbReference>
<evidence type="ECO:0000259" key="8">
    <source>
        <dbReference type="Pfam" id="PF13632"/>
    </source>
</evidence>
<gene>
    <name evidence="9" type="ORF">DS834_07725</name>
</gene>
<feature type="transmembrane region" description="Helical" evidence="7">
    <location>
        <begin position="372"/>
        <end position="395"/>
    </location>
</feature>
<keyword evidence="5 7" id="KW-1133">Transmembrane helix</keyword>
<organism evidence="9 10">
    <name type="scientific">Lactobacillus bombicola</name>
    <dbReference type="NCBI Taxonomy" id="1505723"/>
    <lineage>
        <taxon>Bacteria</taxon>
        <taxon>Bacillati</taxon>
        <taxon>Bacillota</taxon>
        <taxon>Bacilli</taxon>
        <taxon>Lactobacillales</taxon>
        <taxon>Lactobacillaceae</taxon>
        <taxon>Lactobacillus</taxon>
    </lineage>
</organism>
<protein>
    <recommendedName>
        <fullName evidence="8">Glycosyltransferase 2-like domain-containing protein</fullName>
    </recommendedName>
</protein>
<name>A0ABX9LT77_9LACO</name>
<accession>A0ABX9LT77</accession>
<keyword evidence="6 7" id="KW-0472">Membrane</keyword>
<dbReference type="SUPFAM" id="SSF53448">
    <property type="entry name" value="Nucleotide-diphospho-sugar transferases"/>
    <property type="match status" value="1"/>
</dbReference>
<evidence type="ECO:0000256" key="3">
    <source>
        <dbReference type="ARBA" id="ARBA00022679"/>
    </source>
</evidence>
<reference evidence="9 10" key="1">
    <citation type="submission" date="2018-07" db="EMBL/GenBank/DDBJ databases">
        <title>Genome sequences of six Lactobacillus spp. isolated from bumble bee guts.</title>
        <authorList>
            <person name="Motta E.V.S."/>
            <person name="Moran N.A."/>
        </authorList>
    </citation>
    <scope>NUCLEOTIDE SEQUENCE [LARGE SCALE GENOMIC DNA]</scope>
    <source>
        <strain evidence="9 10">BI-4G</strain>
    </source>
</reference>
<dbReference type="Pfam" id="PF13632">
    <property type="entry name" value="Glyco_trans_2_3"/>
    <property type="match status" value="1"/>
</dbReference>
<feature type="domain" description="Glycosyltransferase 2-like" evidence="8">
    <location>
        <begin position="178"/>
        <end position="382"/>
    </location>
</feature>
<dbReference type="PANTHER" id="PTHR43867:SF2">
    <property type="entry name" value="CELLULOSE SYNTHASE CATALYTIC SUBUNIT A [UDP-FORMING]"/>
    <property type="match status" value="1"/>
</dbReference>
<dbReference type="InterPro" id="IPR001173">
    <property type="entry name" value="Glyco_trans_2-like"/>
</dbReference>
<evidence type="ECO:0000256" key="2">
    <source>
        <dbReference type="ARBA" id="ARBA00022676"/>
    </source>
</evidence>